<evidence type="ECO:0000256" key="2">
    <source>
        <dbReference type="ARBA" id="ARBA00022692"/>
    </source>
</evidence>
<dbReference type="AlphaFoldDB" id="A0A9W4UQ59"/>
<dbReference type="InterPro" id="IPR044202">
    <property type="entry name" value="LETM1/MDM38-like"/>
</dbReference>
<evidence type="ECO:0000256" key="5">
    <source>
        <dbReference type="ARBA" id="ARBA00023128"/>
    </source>
</evidence>
<evidence type="ECO:0000313" key="11">
    <source>
        <dbReference type="EMBL" id="CAI6338966.1"/>
    </source>
</evidence>
<evidence type="ECO:0000256" key="7">
    <source>
        <dbReference type="PROSITE-ProRule" id="PRU01094"/>
    </source>
</evidence>
<dbReference type="EMBL" id="CAOQHR010000008">
    <property type="protein sequence ID" value="CAI6338966.1"/>
    <property type="molecule type" value="Genomic_DNA"/>
</dbReference>
<reference evidence="11" key="1">
    <citation type="submission" date="2023-01" db="EMBL/GenBank/DDBJ databases">
        <authorList>
            <person name="Van Ghelder C."/>
            <person name="Rancurel C."/>
        </authorList>
    </citation>
    <scope>NUCLEOTIDE SEQUENCE</scope>
    <source>
        <strain evidence="11">CNCM I-4278</strain>
    </source>
</reference>
<dbReference type="GO" id="GO:0043022">
    <property type="term" value="F:ribosome binding"/>
    <property type="evidence" value="ECO:0007669"/>
    <property type="project" value="InterPro"/>
</dbReference>
<evidence type="ECO:0000256" key="8">
    <source>
        <dbReference type="SAM" id="MobiDB-lite"/>
    </source>
</evidence>
<evidence type="ECO:0000256" key="9">
    <source>
        <dbReference type="SAM" id="Phobius"/>
    </source>
</evidence>
<comment type="subcellular location">
    <subcellularLocation>
        <location evidence="1">Mitochondrion inner membrane</location>
        <topology evidence="1">Single-pass membrane protein</topology>
    </subcellularLocation>
</comment>
<sequence length="392" mass="44477">MKPRPVITTSVFLPRRPITCRFSQFQNRRAILPSLSTAPYSTLESHNHSHGTASISSPRTRLTTIPSRRHASSSSSVPAKSPSPSPSPPKVPLPQALAKLNPPEDTYAPELTIPSKQPGQNSFKYLFQCGKLYIQFYKKGIANVRSTSKLAKSLRKKQKQQQQQQSSRMTSSTDAQGGRGNDTGVLTRAEWQITRRSRTDMLRLPPFAVLVLILGEWMPLVALYLTPIIPEPCRIPRQVERMLRKSEERRTERLRRIGLEAARLVARDRRPGTPSTSSTPRSPDDVLRASGVRATNVDDMDLYTLLSLSARLDLHGWTWDRLFVTPPKSWLKRLVGKRLEYLKTDDALIVRDGGYQVLGELELRRACYERGMIVLGVKEYLLRRALADWFRK</sequence>
<dbReference type="Proteomes" id="UP001152607">
    <property type="component" value="Unassembled WGS sequence"/>
</dbReference>
<evidence type="ECO:0000256" key="1">
    <source>
        <dbReference type="ARBA" id="ARBA00004434"/>
    </source>
</evidence>
<feature type="region of interest" description="Disordered" evidence="8">
    <location>
        <begin position="266"/>
        <end position="286"/>
    </location>
</feature>
<feature type="region of interest" description="Disordered" evidence="8">
    <location>
        <begin position="41"/>
        <end position="115"/>
    </location>
</feature>
<dbReference type="PANTHER" id="PTHR14009">
    <property type="entry name" value="LEUCINE ZIPPER-EF-HAND CONTAINING TRANSMEMBRANE PROTEIN"/>
    <property type="match status" value="1"/>
</dbReference>
<evidence type="ECO:0000256" key="4">
    <source>
        <dbReference type="ARBA" id="ARBA00022989"/>
    </source>
</evidence>
<keyword evidence="5 7" id="KW-0496">Mitochondrion</keyword>
<keyword evidence="12" id="KW-1185">Reference proteome</keyword>
<dbReference type="PANTHER" id="PTHR14009:SF1">
    <property type="entry name" value="MITOCHONDRIAL PROTON_CALCIUM EXCHANGER PROTEIN"/>
    <property type="match status" value="1"/>
</dbReference>
<keyword evidence="2 9" id="KW-0812">Transmembrane</keyword>
<feature type="compositionally biased region" description="Low complexity" evidence="8">
    <location>
        <begin position="272"/>
        <end position="281"/>
    </location>
</feature>
<feature type="transmembrane region" description="Helical" evidence="9">
    <location>
        <begin position="204"/>
        <end position="225"/>
    </location>
</feature>
<evidence type="ECO:0000259" key="10">
    <source>
        <dbReference type="PROSITE" id="PS51758"/>
    </source>
</evidence>
<feature type="compositionally biased region" description="Polar residues" evidence="8">
    <location>
        <begin position="41"/>
        <end position="65"/>
    </location>
</feature>
<feature type="region of interest" description="Disordered" evidence="8">
    <location>
        <begin position="152"/>
        <end position="185"/>
    </location>
</feature>
<evidence type="ECO:0000256" key="6">
    <source>
        <dbReference type="ARBA" id="ARBA00023136"/>
    </source>
</evidence>
<name>A0A9W4UQ59_9PLEO</name>
<feature type="compositionally biased region" description="Polar residues" evidence="8">
    <location>
        <begin position="166"/>
        <end position="175"/>
    </location>
</feature>
<keyword evidence="4 9" id="KW-1133">Transmembrane helix</keyword>
<organism evidence="11 12">
    <name type="scientific">Periconia digitata</name>
    <dbReference type="NCBI Taxonomy" id="1303443"/>
    <lineage>
        <taxon>Eukaryota</taxon>
        <taxon>Fungi</taxon>
        <taxon>Dikarya</taxon>
        <taxon>Ascomycota</taxon>
        <taxon>Pezizomycotina</taxon>
        <taxon>Dothideomycetes</taxon>
        <taxon>Pleosporomycetidae</taxon>
        <taxon>Pleosporales</taxon>
        <taxon>Massarineae</taxon>
        <taxon>Periconiaceae</taxon>
        <taxon>Periconia</taxon>
    </lineage>
</organism>
<dbReference type="OrthoDB" id="73691at2759"/>
<dbReference type="Pfam" id="PF07766">
    <property type="entry name" value="LETM1_RBD"/>
    <property type="match status" value="1"/>
</dbReference>
<dbReference type="PROSITE" id="PS51758">
    <property type="entry name" value="LETM1_RBD"/>
    <property type="match status" value="1"/>
</dbReference>
<comment type="caution">
    <text evidence="11">The sequence shown here is derived from an EMBL/GenBank/DDBJ whole genome shotgun (WGS) entry which is preliminary data.</text>
</comment>
<accession>A0A9W4UQ59</accession>
<dbReference type="InterPro" id="IPR033122">
    <property type="entry name" value="LETM1-like_RBD"/>
</dbReference>
<gene>
    <name evidence="11" type="ORF">PDIGIT_LOCUS12103</name>
</gene>
<feature type="domain" description="Letm1 RBD" evidence="10">
    <location>
        <begin position="222"/>
        <end position="392"/>
    </location>
</feature>
<keyword evidence="6 9" id="KW-0472">Membrane</keyword>
<dbReference type="GO" id="GO:0030003">
    <property type="term" value="P:intracellular monoatomic cation homeostasis"/>
    <property type="evidence" value="ECO:0007669"/>
    <property type="project" value="TreeGrafter"/>
</dbReference>
<dbReference type="GO" id="GO:0005743">
    <property type="term" value="C:mitochondrial inner membrane"/>
    <property type="evidence" value="ECO:0007669"/>
    <property type="project" value="UniProtKB-SubCell"/>
</dbReference>
<proteinExistence type="predicted"/>
<protein>
    <recommendedName>
        <fullName evidence="10">Letm1 RBD domain-containing protein</fullName>
    </recommendedName>
</protein>
<evidence type="ECO:0000256" key="3">
    <source>
        <dbReference type="ARBA" id="ARBA00022792"/>
    </source>
</evidence>
<evidence type="ECO:0000313" key="12">
    <source>
        <dbReference type="Proteomes" id="UP001152607"/>
    </source>
</evidence>
<feature type="compositionally biased region" description="Pro residues" evidence="8">
    <location>
        <begin position="81"/>
        <end position="92"/>
    </location>
</feature>
<keyword evidence="3" id="KW-0999">Mitochondrion inner membrane</keyword>